<gene>
    <name evidence="4" type="ORF">BK138_01720</name>
</gene>
<dbReference type="InterPro" id="IPR032515">
    <property type="entry name" value="DUF4964"/>
</dbReference>
<evidence type="ECO:0000259" key="2">
    <source>
        <dbReference type="Pfam" id="PF16335"/>
    </source>
</evidence>
<feature type="domain" description="Glutaminase A central" evidence="2">
    <location>
        <begin position="291"/>
        <end position="636"/>
    </location>
</feature>
<sequence>MGGIQMNLRAPAVPLITVDPYFSIWSMADKLNESDTKHWTGKPHRMTGTVLVDGKEYVFMGIKPDSLLMEQTKLDIHALSSQYEFACDEIRLTVTFTTPLLLDDLKLMSRPVSYIHVTTESNDGKKHDVTVAITVDAELCQNLKYEFPTVYTNLSEPGFTCGKVGSSIQHPLTRSGDDLRINWGYVYLASNHSGASVSASEDINLYGTVNHAMGLSIVLDTEQNAEGLFAVGYDDIKSIEYFHEKLDAYWRKDGETIEEAIKQALKEYDTLYKKCERFAEKLYQDASASGSEKYADLVSLAYRQAIAAHKIVAGPDGEVLFISKENFSNGCAATLDVTYPSIPQFLLYNPELVKGMLRPIFKYASTDVWHFDFAPHDVGTYPLLNGQVYSNGTTPDWQMPVEECGNMLICAAAVAIAEQDVSFAQENWGHLETWCQYLIQNGIDPDNQLCTDDFAGHLAHNCNLSLKAIMGIASFSILNRMAGNEEKAEELMELARSMAEQWKSMAANDDGTFRLAFDRPGSFSMKYNAIWDKIFGLNLFPEDTFKAETQAYIEKHSGTYGLMLDNRNTYTKSDWIVWSAALCEDKDDFNTIVDRLWLAYDQSESRVPMTDWYQTTDAKMVGFQNRSVQGGLFIKLLMDKEICKLQS</sequence>
<evidence type="ECO:0000313" key="5">
    <source>
        <dbReference type="Proteomes" id="UP000187172"/>
    </source>
</evidence>
<protein>
    <recommendedName>
        <fullName evidence="6">Glutaminase</fullName>
    </recommendedName>
</protein>
<dbReference type="InterPro" id="IPR033433">
    <property type="entry name" value="GtaA_N"/>
</dbReference>
<dbReference type="InterPro" id="IPR008928">
    <property type="entry name" value="6-hairpin_glycosidase_sf"/>
</dbReference>
<dbReference type="EMBL" id="MRTP01000001">
    <property type="protein sequence ID" value="OMF57362.1"/>
    <property type="molecule type" value="Genomic_DNA"/>
</dbReference>
<dbReference type="Proteomes" id="UP000187172">
    <property type="component" value="Unassembled WGS sequence"/>
</dbReference>
<proteinExistence type="predicted"/>
<feature type="domain" description="Glutaminase A N-terminal" evidence="3">
    <location>
        <begin position="80"/>
        <end position="285"/>
    </location>
</feature>
<name>A0A1R1F020_9BACL</name>
<evidence type="ECO:0000259" key="3">
    <source>
        <dbReference type="Pfam" id="PF17168"/>
    </source>
</evidence>
<dbReference type="AlphaFoldDB" id="A0A1R1F020"/>
<dbReference type="Pfam" id="PF17168">
    <property type="entry name" value="DUF5127"/>
    <property type="match status" value="1"/>
</dbReference>
<accession>A0A1R1F020</accession>
<keyword evidence="5" id="KW-1185">Reference proteome</keyword>
<feature type="domain" description="DUF4964" evidence="1">
    <location>
        <begin position="5"/>
        <end position="63"/>
    </location>
</feature>
<evidence type="ECO:0000313" key="4">
    <source>
        <dbReference type="EMBL" id="OMF57362.1"/>
    </source>
</evidence>
<dbReference type="PANTHER" id="PTHR31987:SF1">
    <property type="entry name" value="GLUTAMINASE A"/>
    <property type="match status" value="1"/>
</dbReference>
<dbReference type="SUPFAM" id="SSF48208">
    <property type="entry name" value="Six-hairpin glycosidases"/>
    <property type="match status" value="1"/>
</dbReference>
<dbReference type="PANTHER" id="PTHR31987">
    <property type="entry name" value="GLUTAMINASE A-RELATED"/>
    <property type="match status" value="1"/>
</dbReference>
<dbReference type="InterPro" id="IPR052743">
    <property type="entry name" value="Glutaminase_GtaA"/>
</dbReference>
<dbReference type="GO" id="GO:0005975">
    <property type="term" value="P:carbohydrate metabolic process"/>
    <property type="evidence" value="ECO:0007669"/>
    <property type="project" value="InterPro"/>
</dbReference>
<organism evidence="4 5">
    <name type="scientific">Paenibacillus rhizosphaerae</name>
    <dbReference type="NCBI Taxonomy" id="297318"/>
    <lineage>
        <taxon>Bacteria</taxon>
        <taxon>Bacillati</taxon>
        <taxon>Bacillota</taxon>
        <taxon>Bacilli</taxon>
        <taxon>Bacillales</taxon>
        <taxon>Paenibacillaceae</taxon>
        <taxon>Paenibacillus</taxon>
    </lineage>
</organism>
<evidence type="ECO:0008006" key="6">
    <source>
        <dbReference type="Google" id="ProtNLM"/>
    </source>
</evidence>
<reference evidence="4 5" key="1">
    <citation type="submission" date="2016-11" db="EMBL/GenBank/DDBJ databases">
        <title>Paenibacillus species isolates.</title>
        <authorList>
            <person name="Beno S.M."/>
        </authorList>
    </citation>
    <scope>NUCLEOTIDE SEQUENCE [LARGE SCALE GENOMIC DNA]</scope>
    <source>
        <strain evidence="4 5">FSL R5-0378</strain>
    </source>
</reference>
<dbReference type="STRING" id="297318.BK138_01720"/>
<dbReference type="Pfam" id="PF16335">
    <property type="entry name" value="GtaA_6_Hairpin"/>
    <property type="match status" value="1"/>
</dbReference>
<dbReference type="Gene3D" id="1.50.10.10">
    <property type="match status" value="1"/>
</dbReference>
<dbReference type="InterPro" id="IPR032514">
    <property type="entry name" value="GtaA_central"/>
</dbReference>
<dbReference type="Pfam" id="PF16334">
    <property type="entry name" value="DUF4964"/>
    <property type="match status" value="1"/>
</dbReference>
<dbReference type="InterPro" id="IPR012341">
    <property type="entry name" value="6hp_glycosidase-like_sf"/>
</dbReference>
<evidence type="ECO:0000259" key="1">
    <source>
        <dbReference type="Pfam" id="PF16334"/>
    </source>
</evidence>
<comment type="caution">
    <text evidence="4">The sequence shown here is derived from an EMBL/GenBank/DDBJ whole genome shotgun (WGS) entry which is preliminary data.</text>
</comment>